<organism evidence="1 2">
    <name type="scientific">Nocardia mangyaensis</name>
    <dbReference type="NCBI Taxonomy" id="2213200"/>
    <lineage>
        <taxon>Bacteria</taxon>
        <taxon>Bacillati</taxon>
        <taxon>Actinomycetota</taxon>
        <taxon>Actinomycetes</taxon>
        <taxon>Mycobacteriales</taxon>
        <taxon>Nocardiaceae</taxon>
        <taxon>Nocardia</taxon>
    </lineage>
</organism>
<dbReference type="OrthoDB" id="7208981at2"/>
<reference evidence="1" key="1">
    <citation type="submission" date="2016-11" db="EMBL/GenBank/DDBJ databases">
        <authorList>
            <person name="Jaros S."/>
            <person name="Januszkiewicz K."/>
            <person name="Wedrychowicz H."/>
        </authorList>
    </citation>
    <scope>NUCLEOTIDE SEQUENCE [LARGE SCALE GENOMIC DNA]</scope>
    <source>
        <strain evidence="1">Y48</strain>
    </source>
</reference>
<dbReference type="InterPro" id="IPR023606">
    <property type="entry name" value="CoA-Trfase_III_dom_1_sf"/>
</dbReference>
<evidence type="ECO:0000313" key="1">
    <source>
        <dbReference type="EMBL" id="APE34901.1"/>
    </source>
</evidence>
<gene>
    <name evidence="1" type="ORF">BOX37_14155</name>
</gene>
<dbReference type="AlphaFoldDB" id="A0A1J0VS90"/>
<proteinExistence type="predicted"/>
<dbReference type="KEGG" id="nsl:BOX37_14155"/>
<name>A0A1J0VS90_9NOCA</name>
<dbReference type="Proteomes" id="UP000183810">
    <property type="component" value="Chromosome"/>
</dbReference>
<dbReference type="Gene3D" id="3.30.1540.10">
    <property type="entry name" value="formyl-coa transferase, domain 3"/>
    <property type="match status" value="1"/>
</dbReference>
<accession>A0A1J0VS90</accession>
<dbReference type="RefSeq" id="WP_071928085.1">
    <property type="nucleotide sequence ID" value="NZ_CP018082.1"/>
</dbReference>
<dbReference type="SUPFAM" id="SSF89796">
    <property type="entry name" value="CoA-transferase family III (CaiB/BaiF)"/>
    <property type="match status" value="1"/>
</dbReference>
<sequence>MTRPALGLPPVFTALPMASVHAGVHGASAAVSALVGRDRDGCGDQIEVPLASCLSVAPGSALLDLDDQQHRYDVPPLARPVRMLLPTLRGVASRPDPRSQAELATAARALIPPLMDSYRCADDQLPYLFAMDHDRIPHTPLRTLEIAEAATRIGLTTQDPYRVATTDNLHDAAGLSFALRRTLCTLIAQRLAARPADVWEELLGNAGVPCAVQRTTDQWRAHPAVIPYRQVCFVG</sequence>
<evidence type="ECO:0000313" key="2">
    <source>
        <dbReference type="Proteomes" id="UP000183810"/>
    </source>
</evidence>
<dbReference type="InterPro" id="IPR044855">
    <property type="entry name" value="CoA-Trfase_III_dom3_sf"/>
</dbReference>
<protein>
    <submittedName>
        <fullName evidence="1">Uncharacterized protein</fullName>
    </submittedName>
</protein>
<dbReference type="EMBL" id="CP018082">
    <property type="protein sequence ID" value="APE34901.1"/>
    <property type="molecule type" value="Genomic_DNA"/>
</dbReference>
<keyword evidence="2" id="KW-1185">Reference proteome</keyword>
<dbReference type="Gene3D" id="3.40.50.10540">
    <property type="entry name" value="Crotonobetainyl-coa:carnitine coa-transferase, domain 1"/>
    <property type="match status" value="2"/>
</dbReference>